<comment type="caution">
    <text evidence="1">The sequence shown here is derived from an EMBL/GenBank/DDBJ whole genome shotgun (WGS) entry which is preliminary data.</text>
</comment>
<accession>A0ABY0DQ15</accession>
<organism evidence="1 2">
    <name type="scientific">Bradyrhizobium zhanjiangense</name>
    <dbReference type="NCBI Taxonomy" id="1325107"/>
    <lineage>
        <taxon>Bacteria</taxon>
        <taxon>Pseudomonadati</taxon>
        <taxon>Pseudomonadota</taxon>
        <taxon>Alphaproteobacteria</taxon>
        <taxon>Hyphomicrobiales</taxon>
        <taxon>Nitrobacteraceae</taxon>
        <taxon>Bradyrhizobium</taxon>
    </lineage>
</organism>
<keyword evidence="2" id="KW-1185">Reference proteome</keyword>
<evidence type="ECO:0000313" key="2">
    <source>
        <dbReference type="Proteomes" id="UP000289946"/>
    </source>
</evidence>
<proteinExistence type="predicted"/>
<evidence type="ECO:0000313" key="1">
    <source>
        <dbReference type="EMBL" id="RXG96283.1"/>
    </source>
</evidence>
<dbReference type="Proteomes" id="UP000289946">
    <property type="component" value="Unassembled WGS sequence"/>
</dbReference>
<sequence>MTLLVLTATSEIGRIHGSQSVADRYQQHYGPIGNYALNSYDATRMLPSAIEWSAGEVAEFPRSGC</sequence>
<name>A0ABY0DQ15_9BRAD</name>
<protein>
    <submittedName>
        <fullName evidence="1">Uncharacterized protein</fullName>
    </submittedName>
</protein>
<reference evidence="1 2" key="1">
    <citation type="submission" date="2018-10" db="EMBL/GenBank/DDBJ databases">
        <title>Bradyrhizobium sp. nov., isolated from effective nodules of peanut in China.</title>
        <authorList>
            <person name="Li Y."/>
        </authorList>
    </citation>
    <scope>NUCLEOTIDE SEQUENCE [LARGE SCALE GENOMIC DNA]</scope>
    <source>
        <strain evidence="1 2">CCBAU 51781</strain>
    </source>
</reference>
<dbReference type="EMBL" id="RDRA01000006">
    <property type="protein sequence ID" value="RXG96283.1"/>
    <property type="molecule type" value="Genomic_DNA"/>
</dbReference>
<gene>
    <name evidence="1" type="ORF">EAS62_11810</name>
</gene>